<reference evidence="3 4" key="1">
    <citation type="submission" date="2020-11" db="EMBL/GenBank/DDBJ databases">
        <title>Draft Genome Sequence and Secondary Metabolite Biosynthetic Potential of the Lysobacter niastensis Type strain DSM 18481.</title>
        <authorList>
            <person name="Turrini P."/>
            <person name="Artuso I."/>
            <person name="Tescari M."/>
            <person name="Lugli G.A."/>
            <person name="Frangipani E."/>
            <person name="Ventura M."/>
            <person name="Visca P."/>
        </authorList>
    </citation>
    <scope>NUCLEOTIDE SEQUENCE [LARGE SCALE GENOMIC DNA]</scope>
    <source>
        <strain evidence="3 4">DSM 18481</strain>
    </source>
</reference>
<keyword evidence="4" id="KW-1185">Reference proteome</keyword>
<protein>
    <submittedName>
        <fullName evidence="3">Uncharacterized protein</fullName>
    </submittedName>
</protein>
<keyword evidence="2" id="KW-0812">Transmembrane</keyword>
<dbReference type="Proteomes" id="UP001429984">
    <property type="component" value="Unassembled WGS sequence"/>
</dbReference>
<proteinExistence type="predicted"/>
<feature type="transmembrane region" description="Helical" evidence="2">
    <location>
        <begin position="55"/>
        <end position="73"/>
    </location>
</feature>
<comment type="caution">
    <text evidence="3">The sequence shown here is derived from an EMBL/GenBank/DDBJ whole genome shotgun (WGS) entry which is preliminary data.</text>
</comment>
<accession>A0ABS0B3E7</accession>
<dbReference type="EMBL" id="JADLZT010000001">
    <property type="protein sequence ID" value="MBF6022530.1"/>
    <property type="molecule type" value="Genomic_DNA"/>
</dbReference>
<feature type="compositionally biased region" description="Basic residues" evidence="1">
    <location>
        <begin position="137"/>
        <end position="146"/>
    </location>
</feature>
<keyword evidence="2" id="KW-0472">Membrane</keyword>
<dbReference type="RefSeq" id="WP_194929143.1">
    <property type="nucleotide sequence ID" value="NZ_JADLZT010000001.1"/>
</dbReference>
<feature type="region of interest" description="Disordered" evidence="1">
    <location>
        <begin position="100"/>
        <end position="158"/>
    </location>
</feature>
<sequence length="290" mass="30039">MPDTAHPHPLSSGDWSGAFASLPLEVPPADGWQRLSRALDQQTGAKHPVPRRMRWLAIAAALALVALAPVMLMRERDTQAPASPSVAVADVPDATVPRNEAAKASTPLPAPALTPAVDSPSSEATASVAERQAAARTPHRIARSTPKKPPSTPAPTTLAPAASIAASDEPASAGTAAAVATVDASKSTSSPSDALLQLQAESARLEALIAMTRDERVGSAAATVMTAELDQRVGLIDAGLTQSATLTTEQHEALWRERVQTLRELAGVETTQLWLAAQGESYDGALVSVD</sequence>
<gene>
    <name evidence="3" type="ORF">IU514_00675</name>
</gene>
<keyword evidence="2" id="KW-1133">Transmembrane helix</keyword>
<feature type="compositionally biased region" description="Low complexity" evidence="1">
    <location>
        <begin position="100"/>
        <end position="116"/>
    </location>
</feature>
<organism evidence="3 4">
    <name type="scientific">Lysobacter niastensis</name>
    <dbReference type="NCBI Taxonomy" id="380629"/>
    <lineage>
        <taxon>Bacteria</taxon>
        <taxon>Pseudomonadati</taxon>
        <taxon>Pseudomonadota</taxon>
        <taxon>Gammaproteobacteria</taxon>
        <taxon>Lysobacterales</taxon>
        <taxon>Lysobacteraceae</taxon>
        <taxon>Lysobacter</taxon>
    </lineage>
</organism>
<name>A0ABS0B3E7_9GAMM</name>
<evidence type="ECO:0000256" key="2">
    <source>
        <dbReference type="SAM" id="Phobius"/>
    </source>
</evidence>
<evidence type="ECO:0000313" key="4">
    <source>
        <dbReference type="Proteomes" id="UP001429984"/>
    </source>
</evidence>
<evidence type="ECO:0000256" key="1">
    <source>
        <dbReference type="SAM" id="MobiDB-lite"/>
    </source>
</evidence>
<evidence type="ECO:0000313" key="3">
    <source>
        <dbReference type="EMBL" id="MBF6022530.1"/>
    </source>
</evidence>